<evidence type="ECO:0000313" key="3">
    <source>
        <dbReference type="Ensembl" id="ENSCJPP00005025140.1"/>
    </source>
</evidence>
<dbReference type="PANTHER" id="PTHR23093">
    <property type="entry name" value="SIMILAR TO CHROMOSOME 3 OPEN READING FRAME 20"/>
    <property type="match status" value="1"/>
</dbReference>
<dbReference type="AlphaFoldDB" id="A0A8C2U8Y1"/>
<reference evidence="3" key="1">
    <citation type="submission" date="2015-11" db="EMBL/GenBank/DDBJ databases">
        <authorList>
            <consortium name="International Coturnix japonica Genome Analysis Consortium"/>
            <person name="Warren W."/>
            <person name="Burt D.W."/>
            <person name="Antin P.B."/>
            <person name="Lanford R."/>
            <person name="Gros J."/>
            <person name="Wilson R.K."/>
        </authorList>
    </citation>
    <scope>NUCLEOTIDE SEQUENCE [LARGE SCALE GENOMIC DNA]</scope>
</reference>
<feature type="compositionally biased region" description="Basic and acidic residues" evidence="1">
    <location>
        <begin position="96"/>
        <end position="105"/>
    </location>
</feature>
<proteinExistence type="predicted"/>
<evidence type="ECO:0000259" key="2">
    <source>
        <dbReference type="Pfam" id="PF14977"/>
    </source>
</evidence>
<dbReference type="GeneTree" id="ENSGT00940000153655"/>
<accession>A0A8C2U8Y1</accession>
<keyword evidence="4" id="KW-1185">Reference proteome</keyword>
<feature type="compositionally biased region" description="Polar residues" evidence="1">
    <location>
        <begin position="59"/>
        <end position="71"/>
    </location>
</feature>
<feature type="domain" description="FAM194 C-terminal" evidence="2">
    <location>
        <begin position="395"/>
        <end position="582"/>
    </location>
</feature>
<reference evidence="3" key="2">
    <citation type="submission" date="2025-08" db="UniProtKB">
        <authorList>
            <consortium name="Ensembl"/>
        </authorList>
    </citation>
    <scope>IDENTIFICATION</scope>
</reference>
<dbReference type="PANTHER" id="PTHR23093:SF17">
    <property type="entry name" value="GLUTAMATE-RICH PROTEIN 6B"/>
    <property type="match status" value="1"/>
</dbReference>
<feature type="compositionally biased region" description="Basic and acidic residues" evidence="1">
    <location>
        <begin position="36"/>
        <end position="58"/>
    </location>
</feature>
<organism evidence="3 4">
    <name type="scientific">Coturnix japonica</name>
    <name type="common">Japanese quail</name>
    <name type="synonym">Coturnix coturnix japonica</name>
    <dbReference type="NCBI Taxonomy" id="93934"/>
    <lineage>
        <taxon>Eukaryota</taxon>
        <taxon>Metazoa</taxon>
        <taxon>Chordata</taxon>
        <taxon>Craniata</taxon>
        <taxon>Vertebrata</taxon>
        <taxon>Euteleostomi</taxon>
        <taxon>Archelosauria</taxon>
        <taxon>Archosauria</taxon>
        <taxon>Dinosauria</taxon>
        <taxon>Saurischia</taxon>
        <taxon>Theropoda</taxon>
        <taxon>Coelurosauria</taxon>
        <taxon>Aves</taxon>
        <taxon>Neognathae</taxon>
        <taxon>Galloanserae</taxon>
        <taxon>Galliformes</taxon>
        <taxon>Phasianidae</taxon>
        <taxon>Perdicinae</taxon>
        <taxon>Coturnix</taxon>
    </lineage>
</organism>
<dbReference type="Proteomes" id="UP000694412">
    <property type="component" value="Chromosome 1"/>
</dbReference>
<evidence type="ECO:0000313" key="4">
    <source>
        <dbReference type="Proteomes" id="UP000694412"/>
    </source>
</evidence>
<dbReference type="Pfam" id="PF14977">
    <property type="entry name" value="FAM194"/>
    <property type="match status" value="1"/>
</dbReference>
<sequence>MSNGHKLPGSGSNQSPPKTFSPGTVPSDSSSALTEENVRKVEKEYTTSKEAFDKRIQDNNKQSNTALSCNEETGEASTDFIRDEEPEGTPSSFPAKQKESSKEDCQNSYAVISRKDKPLTVSEMLKDHRRQQVLLADAVMLSGDTEILTEAEVNERPAESKEEAGTEEGEEKAGTEEGEENSPAEHHEQAVCEPAEPDYRSPRLESEEGSSSNPEKQEDNGMAAAQCTAQETTVAEEPARCIFCGAPEQPIPTVADLKGKQQENLFCCWSYKKAFRTAIQDLMSENEAKGKMASASHADDLQDELQSRIKEKVLQLLGGRGCKNYKKTLQQYLKTVSLNTVFFRLSKPNSYTIRPKGDPFMKHQPTLAALEDLLEMDTEFVAEHLKLCHSPSPVRRCYPDGQTFYLLFPDGSGQVYYPSGNIAILIAFTEEAQFTYVILEDNEHLRVQAAFGSRGHGVSFHPNGRPWTILSPCTGICLDQAGERQKRWNWHDLNHHVHSPPFQPITMKLNGHLTLKIETQDKIHLWFGSHNNCIHFNIGARLKLKDPKMSHLLKGLEDKEELFLQSKKTQLRSLLSNIKSALQ</sequence>
<dbReference type="InterPro" id="IPR029281">
    <property type="entry name" value="FAM194_C"/>
</dbReference>
<name>A0A8C2U8Y1_COTJA</name>
<feature type="compositionally biased region" description="Basic and acidic residues" evidence="1">
    <location>
        <begin position="153"/>
        <end position="164"/>
    </location>
</feature>
<evidence type="ECO:0000256" key="1">
    <source>
        <dbReference type="SAM" id="MobiDB-lite"/>
    </source>
</evidence>
<feature type="region of interest" description="Disordered" evidence="1">
    <location>
        <begin position="146"/>
        <end position="231"/>
    </location>
</feature>
<feature type="compositionally biased region" description="Basic and acidic residues" evidence="1">
    <location>
        <begin position="197"/>
        <end position="206"/>
    </location>
</feature>
<gene>
    <name evidence="3" type="primary">ERICH6B</name>
</gene>
<feature type="compositionally biased region" description="Polar residues" evidence="1">
    <location>
        <begin position="10"/>
        <end position="34"/>
    </location>
</feature>
<reference evidence="3" key="3">
    <citation type="submission" date="2025-09" db="UniProtKB">
        <authorList>
            <consortium name="Ensembl"/>
        </authorList>
    </citation>
    <scope>IDENTIFICATION</scope>
</reference>
<feature type="region of interest" description="Disordered" evidence="1">
    <location>
        <begin position="1"/>
        <end position="124"/>
    </location>
</feature>
<dbReference type="Ensembl" id="ENSCJPT00005034228.1">
    <property type="protein sequence ID" value="ENSCJPP00005025140.1"/>
    <property type="gene ID" value="ENSCJPG00005019753.1"/>
</dbReference>
<feature type="compositionally biased region" description="Acidic residues" evidence="1">
    <location>
        <begin position="165"/>
        <end position="182"/>
    </location>
</feature>
<protein>
    <submittedName>
        <fullName evidence="3">Glutamate rich 6B</fullName>
    </submittedName>
</protein>